<feature type="compositionally biased region" description="Basic and acidic residues" evidence="1">
    <location>
        <begin position="343"/>
        <end position="381"/>
    </location>
</feature>
<organism evidence="2 3">
    <name type="scientific">Sorghum bicolor</name>
    <name type="common">Sorghum</name>
    <name type="synonym">Sorghum vulgare</name>
    <dbReference type="NCBI Taxonomy" id="4558"/>
    <lineage>
        <taxon>Eukaryota</taxon>
        <taxon>Viridiplantae</taxon>
        <taxon>Streptophyta</taxon>
        <taxon>Embryophyta</taxon>
        <taxon>Tracheophyta</taxon>
        <taxon>Spermatophyta</taxon>
        <taxon>Magnoliopsida</taxon>
        <taxon>Liliopsida</taxon>
        <taxon>Poales</taxon>
        <taxon>Poaceae</taxon>
        <taxon>PACMAD clade</taxon>
        <taxon>Panicoideae</taxon>
        <taxon>Andropogonodae</taxon>
        <taxon>Andropogoneae</taxon>
        <taxon>Sorghinae</taxon>
        <taxon>Sorghum</taxon>
    </lineage>
</organism>
<reference evidence="2" key="2">
    <citation type="submission" date="2020-10" db="EMBL/GenBank/DDBJ databases">
        <authorList>
            <person name="Cooper E.A."/>
            <person name="Brenton Z.W."/>
            <person name="Flinn B.S."/>
            <person name="Jenkins J."/>
            <person name="Shu S."/>
            <person name="Flowers D."/>
            <person name="Luo F."/>
            <person name="Wang Y."/>
            <person name="Xia P."/>
            <person name="Barry K."/>
            <person name="Daum C."/>
            <person name="Lipzen A."/>
            <person name="Yoshinaga Y."/>
            <person name="Schmutz J."/>
            <person name="Saski C."/>
            <person name="Vermerris W."/>
            <person name="Kresovich S."/>
        </authorList>
    </citation>
    <scope>NUCLEOTIDE SEQUENCE</scope>
</reference>
<accession>A0A921R1Z4</accession>
<feature type="region of interest" description="Disordered" evidence="1">
    <location>
        <begin position="266"/>
        <end position="381"/>
    </location>
</feature>
<protein>
    <submittedName>
        <fullName evidence="2">Uncharacterized protein</fullName>
    </submittedName>
</protein>
<reference evidence="2" key="1">
    <citation type="journal article" date="2019" name="BMC Genomics">
        <title>A new reference genome for Sorghum bicolor reveals high levels of sequence similarity between sweet and grain genotypes: implications for the genetics of sugar metabolism.</title>
        <authorList>
            <person name="Cooper E.A."/>
            <person name="Brenton Z.W."/>
            <person name="Flinn B.S."/>
            <person name="Jenkins J."/>
            <person name="Shu S."/>
            <person name="Flowers D."/>
            <person name="Luo F."/>
            <person name="Wang Y."/>
            <person name="Xia P."/>
            <person name="Barry K."/>
            <person name="Daum C."/>
            <person name="Lipzen A."/>
            <person name="Yoshinaga Y."/>
            <person name="Schmutz J."/>
            <person name="Saski C."/>
            <person name="Vermerris W."/>
            <person name="Kresovich S."/>
        </authorList>
    </citation>
    <scope>NUCLEOTIDE SEQUENCE</scope>
</reference>
<dbReference type="EMBL" id="CM027683">
    <property type="protein sequence ID" value="KAG0532463.1"/>
    <property type="molecule type" value="Genomic_DNA"/>
</dbReference>
<evidence type="ECO:0000313" key="2">
    <source>
        <dbReference type="EMBL" id="KAG0532463.1"/>
    </source>
</evidence>
<evidence type="ECO:0000256" key="1">
    <source>
        <dbReference type="SAM" id="MobiDB-lite"/>
    </source>
</evidence>
<dbReference type="Proteomes" id="UP000807115">
    <property type="component" value="Chromosome 4"/>
</dbReference>
<sequence length="381" mass="40607">MKASWASVLMIHMGFKPFEDFSILEAGELMVRIGNIELLGDMPLQTEPLRQYLGLLSRLLPQCFPPVFLQEPLLIHEALPAKHVHQRVGEGPGQPRHPPRQELGAHGEVIAPDLPHVDVLLPELTHTVGNQPCPLGVLGHVHEQRRRIPGGDVGHGAVHALRDHDSDAAELNPGRERGEEVPARGRADADEREARELRVLLRGPPLDDGLDGGELAAILPVPAAAAGGGVVVVEGPALGAAGDGEDGVPAAERFASEAALLGEPRAARAARGGVEEVGGADGAPGRREQRGPQRRRRPRQLPQHLVAVPSRDARVEADGVGVGVGGGGGGGVSGQQRRRGRRGAREEQRGGEEEQGARRGDQHRGPERLRDPGEDWMHFAC</sequence>
<dbReference type="AlphaFoldDB" id="A0A921R1Z4"/>
<feature type="compositionally biased region" description="Gly residues" evidence="1">
    <location>
        <begin position="320"/>
        <end position="333"/>
    </location>
</feature>
<name>A0A921R1Z4_SORBI</name>
<proteinExistence type="predicted"/>
<evidence type="ECO:0000313" key="3">
    <source>
        <dbReference type="Proteomes" id="UP000807115"/>
    </source>
</evidence>
<feature type="region of interest" description="Disordered" evidence="1">
    <location>
        <begin position="165"/>
        <end position="192"/>
    </location>
</feature>
<gene>
    <name evidence="2" type="ORF">BDA96_04G109300</name>
</gene>
<comment type="caution">
    <text evidence="2">The sequence shown here is derived from an EMBL/GenBank/DDBJ whole genome shotgun (WGS) entry which is preliminary data.</text>
</comment>